<dbReference type="GO" id="GO:0005759">
    <property type="term" value="C:mitochondrial matrix"/>
    <property type="evidence" value="ECO:0007669"/>
    <property type="project" value="UniProtKB-SubCell"/>
</dbReference>
<feature type="domain" description="Aminoacyl-transfer RNA synthetases class-II family profile" evidence="17">
    <location>
        <begin position="171"/>
        <end position="345"/>
    </location>
</feature>
<evidence type="ECO:0000256" key="7">
    <source>
        <dbReference type="ARBA" id="ARBA00022840"/>
    </source>
</evidence>
<dbReference type="FunFam" id="3.30.930.10:FF:000041">
    <property type="entry name" value="Phenylalanyl-tRNA synthetase 2, mitochondrial"/>
    <property type="match status" value="1"/>
</dbReference>
<evidence type="ECO:0000256" key="11">
    <source>
        <dbReference type="ARBA" id="ARBA00023128"/>
    </source>
</evidence>
<dbReference type="CDD" id="cd00496">
    <property type="entry name" value="PheRS_alpha_core"/>
    <property type="match status" value="1"/>
</dbReference>
<evidence type="ECO:0000313" key="19">
    <source>
        <dbReference type="EMBL" id="KAK8752479.1"/>
    </source>
</evidence>
<evidence type="ECO:0000256" key="13">
    <source>
        <dbReference type="ARBA" id="ARBA00031194"/>
    </source>
</evidence>
<evidence type="ECO:0000256" key="6">
    <source>
        <dbReference type="ARBA" id="ARBA00022741"/>
    </source>
</evidence>
<dbReference type="InterPro" id="IPR036690">
    <property type="entry name" value="Fdx_antiC-bd_sf"/>
</dbReference>
<evidence type="ECO:0000256" key="2">
    <source>
        <dbReference type="ARBA" id="ARBA00008226"/>
    </source>
</evidence>
<dbReference type="PANTHER" id="PTHR11538">
    <property type="entry name" value="PHENYLALANYL-TRNA SYNTHETASE"/>
    <property type="match status" value="1"/>
</dbReference>
<dbReference type="InterPro" id="IPR002319">
    <property type="entry name" value="Phenylalanyl-tRNA_Synthase"/>
</dbReference>
<comment type="function">
    <text evidence="15">Is responsible for the charging of tRNA(Phe) with phenylalanine in mitochondrial translation. To a lesser extent, also catalyzes direct attachment of m-Tyr (an oxidized version of Phe) to tRNA(Phe), thereby opening the way for delivery of the misacylated tRNA to the ribosome and incorporation of ROS-damaged amino acid into proteins.</text>
</comment>
<dbReference type="Gene3D" id="3.30.70.380">
    <property type="entry name" value="Ferrodoxin-fold anticodon-binding domain"/>
    <property type="match status" value="1"/>
</dbReference>
<dbReference type="FunFam" id="3.30.70.380:FF:000002">
    <property type="entry name" value="phenylalanine--tRNA ligase, mitochondrial"/>
    <property type="match status" value="1"/>
</dbReference>
<comment type="subunit">
    <text evidence="3">Monomer.</text>
</comment>
<dbReference type="GO" id="GO:0000049">
    <property type="term" value="F:tRNA binding"/>
    <property type="evidence" value="ECO:0007669"/>
    <property type="project" value="InterPro"/>
</dbReference>
<sequence length="448" mass="51632">MSGRQRGGKMVLQILRPPLLKHLQTASLTCVVSRNYSAKATIKQGEQVTIAGREYLTDQMTNVTSHLLSHVGRNLHLQKYHPLNHISQRIVQYMYQKYVSSRGNPLFSVHNQIHPVVTTWQNFDSLLIPKDHVSRQKSDNYYVNKENLLRAHTSAHQCELIGMGFDNFLVIGDVYRRDEIDASHYPVFHQVEGVRLCTKRDIFGSHQNMDSFRMFENGERTRQKQGVHIAQVLQLLESDLKSCLLGLATTLFGQDVEARWVDAYFPFTHPSWELEVKINNDWVELLGCGIIEQEILSNTGAQDKIGWAFGLGLERWAMKLYSIPDIRLFWSTDSGFLSQFQFDDPATNFKYQAISKYPQCSNDISFWLPSDGHCDSKDFFDLVRTVGGDSVEQVYLIDTYTHPKKKSTSCCYRIVYRHMEKVITQEEVNIIHKRIEEKATADLGVTMR</sequence>
<dbReference type="SUPFAM" id="SSF55681">
    <property type="entry name" value="Class II aaRS and biotin synthetases"/>
    <property type="match status" value="1"/>
</dbReference>
<evidence type="ECO:0000256" key="15">
    <source>
        <dbReference type="ARBA" id="ARBA00060211"/>
    </source>
</evidence>
<dbReference type="InterPro" id="IPR005121">
    <property type="entry name" value="Fdx_antiC-bd"/>
</dbReference>
<proteinExistence type="inferred from homology"/>
<evidence type="ECO:0000259" key="18">
    <source>
        <dbReference type="PROSITE" id="PS51447"/>
    </source>
</evidence>
<evidence type="ECO:0000256" key="5">
    <source>
        <dbReference type="ARBA" id="ARBA00022598"/>
    </source>
</evidence>
<evidence type="ECO:0000256" key="10">
    <source>
        <dbReference type="ARBA" id="ARBA00022990"/>
    </source>
</evidence>
<gene>
    <name evidence="19" type="ORF">OTU49_005764</name>
</gene>
<evidence type="ECO:0000256" key="8">
    <source>
        <dbReference type="ARBA" id="ARBA00022917"/>
    </source>
</evidence>
<evidence type="ECO:0000256" key="16">
    <source>
        <dbReference type="ARBA" id="ARBA00073229"/>
    </source>
</evidence>
<dbReference type="PROSITE" id="PS50862">
    <property type="entry name" value="AA_TRNA_LIGASE_II"/>
    <property type="match status" value="1"/>
</dbReference>
<keyword evidence="5" id="KW-0436">Ligase</keyword>
<dbReference type="EMBL" id="JARKIK010000004">
    <property type="protein sequence ID" value="KAK8752479.1"/>
    <property type="molecule type" value="Genomic_DNA"/>
</dbReference>
<evidence type="ECO:0000256" key="4">
    <source>
        <dbReference type="ARBA" id="ARBA00012814"/>
    </source>
</evidence>
<dbReference type="Proteomes" id="UP001445076">
    <property type="component" value="Unassembled WGS sequence"/>
</dbReference>
<dbReference type="AlphaFoldDB" id="A0AAW0YL21"/>
<comment type="catalytic activity">
    <reaction evidence="14">
        <text>tRNA(Phe) + L-phenylalanine + ATP = L-phenylalanyl-tRNA(Phe) + AMP + diphosphate + H(+)</text>
        <dbReference type="Rhea" id="RHEA:19413"/>
        <dbReference type="Rhea" id="RHEA-COMP:9668"/>
        <dbReference type="Rhea" id="RHEA-COMP:9699"/>
        <dbReference type="ChEBI" id="CHEBI:15378"/>
        <dbReference type="ChEBI" id="CHEBI:30616"/>
        <dbReference type="ChEBI" id="CHEBI:33019"/>
        <dbReference type="ChEBI" id="CHEBI:58095"/>
        <dbReference type="ChEBI" id="CHEBI:78442"/>
        <dbReference type="ChEBI" id="CHEBI:78531"/>
        <dbReference type="ChEBI" id="CHEBI:456215"/>
        <dbReference type="EC" id="6.1.1.20"/>
    </reaction>
</comment>
<evidence type="ECO:0000259" key="17">
    <source>
        <dbReference type="PROSITE" id="PS50862"/>
    </source>
</evidence>
<dbReference type="SUPFAM" id="SSF54991">
    <property type="entry name" value="Anticodon-binding domain of PheRS"/>
    <property type="match status" value="1"/>
</dbReference>
<keyword evidence="20" id="KW-1185">Reference proteome</keyword>
<evidence type="ECO:0000256" key="14">
    <source>
        <dbReference type="ARBA" id="ARBA00049255"/>
    </source>
</evidence>
<dbReference type="GO" id="GO:0004826">
    <property type="term" value="F:phenylalanine-tRNA ligase activity"/>
    <property type="evidence" value="ECO:0007669"/>
    <property type="project" value="UniProtKB-EC"/>
</dbReference>
<keyword evidence="11" id="KW-0496">Mitochondrion</keyword>
<dbReference type="Pfam" id="PF03147">
    <property type="entry name" value="FDX-ACB"/>
    <property type="match status" value="1"/>
</dbReference>
<dbReference type="EC" id="6.1.1.20" evidence="4"/>
<protein>
    <recommendedName>
        <fullName evidence="16">Phenylalanine--tRNA ligase, mitochondrial</fullName>
        <ecNumber evidence="4">6.1.1.20</ecNumber>
    </recommendedName>
    <alternativeName>
        <fullName evidence="13">Phenylalanyl-tRNA synthetase</fullName>
    </alternativeName>
</protein>
<dbReference type="PANTHER" id="PTHR11538:SF41">
    <property type="entry name" value="PHENYLALANINE--TRNA LIGASE, MITOCHONDRIAL"/>
    <property type="match status" value="1"/>
</dbReference>
<evidence type="ECO:0000313" key="20">
    <source>
        <dbReference type="Proteomes" id="UP001445076"/>
    </source>
</evidence>
<evidence type="ECO:0000256" key="1">
    <source>
        <dbReference type="ARBA" id="ARBA00004305"/>
    </source>
</evidence>
<keyword evidence="8" id="KW-0648">Protein biosynthesis</keyword>
<dbReference type="Pfam" id="PF01409">
    <property type="entry name" value="tRNA-synt_2d"/>
    <property type="match status" value="2"/>
</dbReference>
<comment type="similarity">
    <text evidence="2">Belongs to the class-II aminoacyl-tRNA synthetase family.</text>
</comment>
<feature type="domain" description="FDX-ACB" evidence="18">
    <location>
        <begin position="355"/>
        <end position="448"/>
    </location>
</feature>
<dbReference type="PROSITE" id="PS51447">
    <property type="entry name" value="FDX_ACB"/>
    <property type="match status" value="1"/>
</dbReference>
<keyword evidence="6" id="KW-0547">Nucleotide-binding</keyword>
<keyword evidence="10" id="KW-0007">Acetylation</keyword>
<dbReference type="SMART" id="SM00896">
    <property type="entry name" value="FDX-ACB"/>
    <property type="match status" value="1"/>
</dbReference>
<keyword evidence="12" id="KW-0030">Aminoacyl-tRNA synthetase</keyword>
<evidence type="ECO:0000256" key="3">
    <source>
        <dbReference type="ARBA" id="ARBA00011245"/>
    </source>
</evidence>
<keyword evidence="9" id="KW-0809">Transit peptide</keyword>
<organism evidence="19 20">
    <name type="scientific">Cherax quadricarinatus</name>
    <name type="common">Australian red claw crayfish</name>
    <dbReference type="NCBI Taxonomy" id="27406"/>
    <lineage>
        <taxon>Eukaryota</taxon>
        <taxon>Metazoa</taxon>
        <taxon>Ecdysozoa</taxon>
        <taxon>Arthropoda</taxon>
        <taxon>Crustacea</taxon>
        <taxon>Multicrustacea</taxon>
        <taxon>Malacostraca</taxon>
        <taxon>Eumalacostraca</taxon>
        <taxon>Eucarida</taxon>
        <taxon>Decapoda</taxon>
        <taxon>Pleocyemata</taxon>
        <taxon>Astacidea</taxon>
        <taxon>Parastacoidea</taxon>
        <taxon>Parastacidae</taxon>
        <taxon>Cherax</taxon>
    </lineage>
</organism>
<dbReference type="InterPro" id="IPR006195">
    <property type="entry name" value="aa-tRNA-synth_II"/>
</dbReference>
<evidence type="ECO:0000256" key="9">
    <source>
        <dbReference type="ARBA" id="ARBA00022946"/>
    </source>
</evidence>
<accession>A0AAW0YL21</accession>
<name>A0AAW0YL21_CHEQU</name>
<evidence type="ECO:0000256" key="12">
    <source>
        <dbReference type="ARBA" id="ARBA00023146"/>
    </source>
</evidence>
<dbReference type="GO" id="GO:0006432">
    <property type="term" value="P:phenylalanyl-tRNA aminoacylation"/>
    <property type="evidence" value="ECO:0007669"/>
    <property type="project" value="TreeGrafter"/>
</dbReference>
<dbReference type="Gene3D" id="3.30.930.10">
    <property type="entry name" value="Bira Bifunctional Protein, Domain 2"/>
    <property type="match status" value="1"/>
</dbReference>
<keyword evidence="7" id="KW-0067">ATP-binding</keyword>
<comment type="subcellular location">
    <subcellularLocation>
        <location evidence="1">Mitochondrion matrix</location>
    </subcellularLocation>
</comment>
<dbReference type="InterPro" id="IPR045864">
    <property type="entry name" value="aa-tRNA-synth_II/BPL/LPL"/>
</dbReference>
<dbReference type="GO" id="GO:0005524">
    <property type="term" value="F:ATP binding"/>
    <property type="evidence" value="ECO:0007669"/>
    <property type="project" value="UniProtKB-KW"/>
</dbReference>
<reference evidence="19 20" key="1">
    <citation type="journal article" date="2024" name="BMC Genomics">
        <title>Genome assembly of redclaw crayfish (Cherax quadricarinatus) provides insights into its immune adaptation and hypoxia tolerance.</title>
        <authorList>
            <person name="Liu Z."/>
            <person name="Zheng J."/>
            <person name="Li H."/>
            <person name="Fang K."/>
            <person name="Wang S."/>
            <person name="He J."/>
            <person name="Zhou D."/>
            <person name="Weng S."/>
            <person name="Chi M."/>
            <person name="Gu Z."/>
            <person name="He J."/>
            <person name="Li F."/>
            <person name="Wang M."/>
        </authorList>
    </citation>
    <scope>NUCLEOTIDE SEQUENCE [LARGE SCALE GENOMIC DNA]</scope>
    <source>
        <strain evidence="19">ZL_2023a</strain>
    </source>
</reference>
<comment type="caution">
    <text evidence="19">The sequence shown here is derived from an EMBL/GenBank/DDBJ whole genome shotgun (WGS) entry which is preliminary data.</text>
</comment>